<reference evidence="2" key="1">
    <citation type="journal article" date="2019" name="Int. J. Syst. Evol. Microbiol.">
        <title>The Global Catalogue of Microorganisms (GCM) 10K type strain sequencing project: providing services to taxonomists for standard genome sequencing and annotation.</title>
        <authorList>
            <consortium name="The Broad Institute Genomics Platform"/>
            <consortium name="The Broad Institute Genome Sequencing Center for Infectious Disease"/>
            <person name="Wu L."/>
            <person name="Ma J."/>
        </authorList>
    </citation>
    <scope>NUCLEOTIDE SEQUENCE [LARGE SCALE GENOMIC DNA]</scope>
    <source>
        <strain evidence="2">JCM 31486</strain>
    </source>
</reference>
<sequence length="111" mass="11608">VATRGVFGEPSAVVCVTDFPPRMERNESTVDVYAAGNKFTFAARAEPALRVLLSGHPINLAKLTEVVGVTNVDAAALAEPLLKEGVCAEITEALSSAYTGLIPTGAYSNTR</sequence>
<evidence type="ECO:0000313" key="1">
    <source>
        <dbReference type="EMBL" id="MFD1047573.1"/>
    </source>
</evidence>
<keyword evidence="2" id="KW-1185">Reference proteome</keyword>
<feature type="non-terminal residue" evidence="1">
    <location>
        <position position="1"/>
    </location>
</feature>
<evidence type="ECO:0000313" key="2">
    <source>
        <dbReference type="Proteomes" id="UP001597045"/>
    </source>
</evidence>
<accession>A0ABW3MAH1</accession>
<dbReference type="EMBL" id="JBHTIS010001140">
    <property type="protein sequence ID" value="MFD1047573.1"/>
    <property type="molecule type" value="Genomic_DNA"/>
</dbReference>
<organism evidence="1 2">
    <name type="scientific">Kibdelosporangium lantanae</name>
    <dbReference type="NCBI Taxonomy" id="1497396"/>
    <lineage>
        <taxon>Bacteria</taxon>
        <taxon>Bacillati</taxon>
        <taxon>Actinomycetota</taxon>
        <taxon>Actinomycetes</taxon>
        <taxon>Pseudonocardiales</taxon>
        <taxon>Pseudonocardiaceae</taxon>
        <taxon>Kibdelosporangium</taxon>
    </lineage>
</organism>
<name>A0ABW3MAH1_9PSEU</name>
<gene>
    <name evidence="1" type="ORF">ACFQ1S_19525</name>
</gene>
<protein>
    <submittedName>
        <fullName evidence="1">Cupin</fullName>
    </submittedName>
</protein>
<proteinExistence type="predicted"/>
<comment type="caution">
    <text evidence="1">The sequence shown here is derived from an EMBL/GenBank/DDBJ whole genome shotgun (WGS) entry which is preliminary data.</text>
</comment>
<dbReference type="Proteomes" id="UP001597045">
    <property type="component" value="Unassembled WGS sequence"/>
</dbReference>